<comment type="caution">
    <text evidence="1">The sequence shown here is derived from an EMBL/GenBank/DDBJ whole genome shotgun (WGS) entry which is preliminary data.</text>
</comment>
<evidence type="ECO:0000313" key="2">
    <source>
        <dbReference type="Proteomes" id="UP000823388"/>
    </source>
</evidence>
<evidence type="ECO:0000313" key="1">
    <source>
        <dbReference type="EMBL" id="KAG2635158.1"/>
    </source>
</evidence>
<dbReference type="EMBL" id="CM029040">
    <property type="protein sequence ID" value="KAG2635158.1"/>
    <property type="molecule type" value="Genomic_DNA"/>
</dbReference>
<keyword evidence="2" id="KW-1185">Reference proteome</keyword>
<accession>A0A8T0VK14</accession>
<gene>
    <name evidence="1" type="ORF">PVAP13_2NG336141</name>
</gene>
<name>A0A8T0VK14_PANVG</name>
<proteinExistence type="predicted"/>
<dbReference type="AlphaFoldDB" id="A0A8T0VK14"/>
<dbReference type="Proteomes" id="UP000823388">
    <property type="component" value="Chromosome 2N"/>
</dbReference>
<organism evidence="1 2">
    <name type="scientific">Panicum virgatum</name>
    <name type="common">Blackwell switchgrass</name>
    <dbReference type="NCBI Taxonomy" id="38727"/>
    <lineage>
        <taxon>Eukaryota</taxon>
        <taxon>Viridiplantae</taxon>
        <taxon>Streptophyta</taxon>
        <taxon>Embryophyta</taxon>
        <taxon>Tracheophyta</taxon>
        <taxon>Spermatophyta</taxon>
        <taxon>Magnoliopsida</taxon>
        <taxon>Liliopsida</taxon>
        <taxon>Poales</taxon>
        <taxon>Poaceae</taxon>
        <taxon>PACMAD clade</taxon>
        <taxon>Panicoideae</taxon>
        <taxon>Panicodae</taxon>
        <taxon>Paniceae</taxon>
        <taxon>Panicinae</taxon>
        <taxon>Panicum</taxon>
        <taxon>Panicum sect. Hiantes</taxon>
    </lineage>
</organism>
<protein>
    <submittedName>
        <fullName evidence="1">Uncharacterized protein</fullName>
    </submittedName>
</protein>
<sequence length="145" mass="15027">MLTACAPLSSASSSASALHGHACAMVAATAGYGHTEVTAADLTLWHHLAPPLLLGTIAPPGATTPPRHRGARYGWGRSGRGLAGRPWARQGRRELAVAGVGASEKAGGGLCERSWRGSKQCSGSGCPIRRSPIPNISNIFIYLLY</sequence>
<reference evidence="1" key="1">
    <citation type="submission" date="2020-05" db="EMBL/GenBank/DDBJ databases">
        <title>WGS assembly of Panicum virgatum.</title>
        <authorList>
            <person name="Lovell J.T."/>
            <person name="Jenkins J."/>
            <person name="Shu S."/>
            <person name="Juenger T.E."/>
            <person name="Schmutz J."/>
        </authorList>
    </citation>
    <scope>NUCLEOTIDE SEQUENCE</scope>
    <source>
        <strain evidence="1">AP13</strain>
    </source>
</reference>